<gene>
    <name evidence="2" type="ORF">CAUS1442_LOCUS4314</name>
</gene>
<accession>A0A7R9ZL33</accession>
<reference evidence="2" key="1">
    <citation type="submission" date="2021-01" db="EMBL/GenBank/DDBJ databases">
        <authorList>
            <person name="Corre E."/>
            <person name="Pelletier E."/>
            <person name="Niang G."/>
            <person name="Scheremetjew M."/>
            <person name="Finn R."/>
            <person name="Kale V."/>
            <person name="Holt S."/>
            <person name="Cochrane G."/>
            <person name="Meng A."/>
            <person name="Brown T."/>
            <person name="Cohen L."/>
        </authorList>
    </citation>
    <scope>NUCLEOTIDE SEQUENCE</scope>
    <source>
        <strain evidence="2">CCMP3328</strain>
    </source>
</reference>
<protein>
    <submittedName>
        <fullName evidence="2">Uncharacterized protein</fullName>
    </submittedName>
</protein>
<keyword evidence="1" id="KW-0812">Transmembrane</keyword>
<sequence>MRCGVFTVAPYIWLQTFPFLFFAINTIYPMEFNRIQSNPITRCLLARMHLPAAIYEGGFIELFAGWVSPLRFFIESISVGEYRCMPEQSGLTVHPDTIGFPRDQSAMSIAGMAGHDVNATIRSCSGWYWGVLPSVMVGVTIRFAAAGAMHGFNRGKQTKKPLLFTIKNEKRSLYAFLGFWAVLLGLFGFTCWTMVRDAPLDSRIKEAEEAHREARGTATCFLSGTCDDPLEYFTETTGNTVEDLEDAAEQVNNTSFNETLFNETAFNETLVDGIELNDTLVDDPVFNITI</sequence>
<feature type="transmembrane region" description="Helical" evidence="1">
    <location>
        <begin position="173"/>
        <end position="195"/>
    </location>
</feature>
<name>A0A7R9ZL33_9STRA</name>
<dbReference type="EMBL" id="HBEF01006920">
    <property type="protein sequence ID" value="CAD8332215.1"/>
    <property type="molecule type" value="Transcribed_RNA"/>
</dbReference>
<proteinExistence type="predicted"/>
<dbReference type="AlphaFoldDB" id="A0A7R9ZL33"/>
<feature type="transmembrane region" description="Helical" evidence="1">
    <location>
        <begin position="12"/>
        <end position="32"/>
    </location>
</feature>
<feature type="transmembrane region" description="Helical" evidence="1">
    <location>
        <begin position="127"/>
        <end position="152"/>
    </location>
</feature>
<keyword evidence="1" id="KW-0472">Membrane</keyword>
<evidence type="ECO:0000256" key="1">
    <source>
        <dbReference type="SAM" id="Phobius"/>
    </source>
</evidence>
<evidence type="ECO:0000313" key="2">
    <source>
        <dbReference type="EMBL" id="CAD8332215.1"/>
    </source>
</evidence>
<organism evidence="2">
    <name type="scientific">Craspedostauros australis</name>
    <dbReference type="NCBI Taxonomy" id="1486917"/>
    <lineage>
        <taxon>Eukaryota</taxon>
        <taxon>Sar</taxon>
        <taxon>Stramenopiles</taxon>
        <taxon>Ochrophyta</taxon>
        <taxon>Bacillariophyta</taxon>
        <taxon>Bacillariophyceae</taxon>
        <taxon>Bacillariophycidae</taxon>
        <taxon>Naviculales</taxon>
        <taxon>Naviculaceae</taxon>
        <taxon>Craspedostauros</taxon>
    </lineage>
</organism>
<keyword evidence="1" id="KW-1133">Transmembrane helix</keyword>